<comment type="caution">
    <text evidence="1">The sequence shown here is derived from an EMBL/GenBank/DDBJ whole genome shotgun (WGS) entry which is preliminary data.</text>
</comment>
<protein>
    <submittedName>
        <fullName evidence="1">Uncharacterized protein</fullName>
    </submittedName>
</protein>
<keyword evidence="2" id="KW-1185">Reference proteome</keyword>
<dbReference type="EMBL" id="JBAHYK010001866">
    <property type="protein sequence ID" value="KAL0566538.1"/>
    <property type="molecule type" value="Genomic_DNA"/>
</dbReference>
<proteinExistence type="predicted"/>
<name>A0ABR3EUE9_9AGAR</name>
<evidence type="ECO:0000313" key="2">
    <source>
        <dbReference type="Proteomes" id="UP001465976"/>
    </source>
</evidence>
<accession>A0ABR3EUE9</accession>
<reference evidence="1 2" key="1">
    <citation type="submission" date="2024-02" db="EMBL/GenBank/DDBJ databases">
        <title>A draft genome for the cacao thread blight pathogen Marasmius crinis-equi.</title>
        <authorList>
            <person name="Cohen S.P."/>
            <person name="Baruah I.K."/>
            <person name="Amoako-Attah I."/>
            <person name="Bukari Y."/>
            <person name="Meinhardt L.W."/>
            <person name="Bailey B.A."/>
        </authorList>
    </citation>
    <scope>NUCLEOTIDE SEQUENCE [LARGE SCALE GENOMIC DNA]</scope>
    <source>
        <strain evidence="1 2">GH-76</strain>
    </source>
</reference>
<organism evidence="1 2">
    <name type="scientific">Marasmius crinis-equi</name>
    <dbReference type="NCBI Taxonomy" id="585013"/>
    <lineage>
        <taxon>Eukaryota</taxon>
        <taxon>Fungi</taxon>
        <taxon>Dikarya</taxon>
        <taxon>Basidiomycota</taxon>
        <taxon>Agaricomycotina</taxon>
        <taxon>Agaricomycetes</taxon>
        <taxon>Agaricomycetidae</taxon>
        <taxon>Agaricales</taxon>
        <taxon>Marasmiineae</taxon>
        <taxon>Marasmiaceae</taxon>
        <taxon>Marasmius</taxon>
    </lineage>
</organism>
<dbReference type="Proteomes" id="UP001465976">
    <property type="component" value="Unassembled WGS sequence"/>
</dbReference>
<evidence type="ECO:0000313" key="1">
    <source>
        <dbReference type="EMBL" id="KAL0566538.1"/>
    </source>
</evidence>
<sequence>MILQSDESEVFYALAARVTPKVIDACRCPDQVQHPGDVIWVGNILKLRRWGSVTPPCGCPEFLFAWDALTSKCMWAGYMQWCRLQEEYDRTQEEAELDMEGSQLASKQHRKIRDACLELDVDCLQA</sequence>
<gene>
    <name evidence="1" type="ORF">V5O48_015472</name>
</gene>